<evidence type="ECO:0000313" key="3">
    <source>
        <dbReference type="Proteomes" id="UP000020077"/>
    </source>
</evidence>
<comment type="caution">
    <text evidence="2">The sequence shown here is derived from an EMBL/GenBank/DDBJ whole genome shotgun (WGS) entry which is preliminary data.</text>
</comment>
<proteinExistence type="predicted"/>
<feature type="region of interest" description="Disordered" evidence="1">
    <location>
        <begin position="1"/>
        <end position="43"/>
    </location>
</feature>
<dbReference type="EMBL" id="JDVG02000712">
    <property type="protein sequence ID" value="KFB70352.1"/>
    <property type="molecule type" value="Genomic_DNA"/>
</dbReference>
<dbReference type="AlphaFoldDB" id="A0A084Y6K8"/>
<name>A0A084Y6K8_9PROT</name>
<organism evidence="2 3">
    <name type="scientific">Candidatus Accumulibacter phosphatis</name>
    <dbReference type="NCBI Taxonomy" id="327160"/>
    <lineage>
        <taxon>Bacteria</taxon>
        <taxon>Pseudomonadati</taxon>
        <taxon>Pseudomonadota</taxon>
        <taxon>Betaproteobacteria</taxon>
        <taxon>Candidatus Accumulibacter</taxon>
    </lineage>
</organism>
<gene>
    <name evidence="2" type="ORF">AW09_004552</name>
</gene>
<evidence type="ECO:0000256" key="1">
    <source>
        <dbReference type="SAM" id="MobiDB-lite"/>
    </source>
</evidence>
<feature type="compositionally biased region" description="Basic and acidic residues" evidence="1">
    <location>
        <begin position="1"/>
        <end position="10"/>
    </location>
</feature>
<evidence type="ECO:0000313" key="2">
    <source>
        <dbReference type="EMBL" id="KFB70352.1"/>
    </source>
</evidence>
<reference evidence="2 3" key="1">
    <citation type="submission" date="2014-02" db="EMBL/GenBank/DDBJ databases">
        <title>Expanding our view of genomic diversity in Candidatus Accumulibacter clades.</title>
        <authorList>
            <person name="Skennerton C.T."/>
            <person name="Barr J.J."/>
            <person name="Slater F.R."/>
            <person name="Bond P.L."/>
            <person name="Tyson G.W."/>
        </authorList>
    </citation>
    <scope>NUCLEOTIDE SEQUENCE [LARGE SCALE GENOMIC DNA]</scope>
    <source>
        <strain evidence="3">BA-91</strain>
    </source>
</reference>
<feature type="compositionally biased region" description="Basic residues" evidence="1">
    <location>
        <begin position="113"/>
        <end position="128"/>
    </location>
</feature>
<accession>A0A084Y6K8</accession>
<sequence length="344" mass="39858">MRLQRGERRAAVAAVDGRGQRTDRAVEAPAAPQRDDPARQRRVRRHAAQVAEHRARLHRRELVAVAQQQQPCPGRQRGEQRVHHLQVHHRRLVDDQQVHVQRIRLVVHEAPRARPRAQQRMQRARRAQALREPIDRRGRLGQRPQLQQGLRDGLAQPRRRLAGGRRQPDAQRASRPAGGRRGERQRLQQRQQANHGRRLAGSRTAGEDTETAARRQCAGHFLPVGPGLAGRCGRKQPVEDRAQRVQWQRGLQRRRQRQPALEGAAHVLFVLPVTAQIQAWTDAYQRRVASTASDQQRMLERHLPLRQAQSSQHLRWQRWRIRRCQRIPPLLALGRQRQGKCRCL</sequence>
<dbReference type="Proteomes" id="UP000020077">
    <property type="component" value="Unassembled WGS sequence"/>
</dbReference>
<feature type="compositionally biased region" description="Low complexity" evidence="1">
    <location>
        <begin position="141"/>
        <end position="154"/>
    </location>
</feature>
<protein>
    <submittedName>
        <fullName evidence="2">Uncharacterized protein</fullName>
    </submittedName>
</protein>
<feature type="region of interest" description="Disordered" evidence="1">
    <location>
        <begin position="111"/>
        <end position="256"/>
    </location>
</feature>